<dbReference type="CDD" id="cd06850">
    <property type="entry name" value="biotinyl_domain"/>
    <property type="match status" value="1"/>
</dbReference>
<dbReference type="GO" id="GO:0005759">
    <property type="term" value="C:mitochondrial matrix"/>
    <property type="evidence" value="ECO:0007669"/>
    <property type="project" value="UniProtKB-SubCell"/>
</dbReference>
<dbReference type="InterPro" id="IPR040079">
    <property type="entry name" value="Glutathione_S-Trfase"/>
</dbReference>
<dbReference type="InterPro" id="IPR011053">
    <property type="entry name" value="Single_hybrid_motif"/>
</dbReference>
<evidence type="ECO:0000256" key="1">
    <source>
        <dbReference type="ARBA" id="ARBA00001953"/>
    </source>
</evidence>
<dbReference type="InterPro" id="IPR011764">
    <property type="entry name" value="Biotin_carboxylation_dom"/>
</dbReference>
<keyword evidence="7" id="KW-0496">Mitochondrion</keyword>
<accession>A0A6A6PZC9</accession>
<gene>
    <name evidence="16" type="ORF">BDY17DRAFT_308556</name>
</gene>
<proteinExistence type="predicted"/>
<dbReference type="SUPFAM" id="SSF56059">
    <property type="entry name" value="Glutathione synthetase ATP-binding domain-like"/>
    <property type="match status" value="1"/>
</dbReference>
<dbReference type="PROSITE" id="PS50404">
    <property type="entry name" value="GST_NTER"/>
    <property type="match status" value="1"/>
</dbReference>
<evidence type="ECO:0000256" key="6">
    <source>
        <dbReference type="ARBA" id="ARBA00022946"/>
    </source>
</evidence>
<dbReference type="InterPro" id="IPR011761">
    <property type="entry name" value="ATP-grasp"/>
</dbReference>
<dbReference type="InterPro" id="IPR004046">
    <property type="entry name" value="GST_C"/>
</dbReference>
<protein>
    <submittedName>
        <fullName evidence="16">Carbamoyl-phosphate synthase L chain, ATP binding domain-containing protein</fullName>
    </submittedName>
</protein>
<evidence type="ECO:0000259" key="15">
    <source>
        <dbReference type="PROSITE" id="PS50979"/>
    </source>
</evidence>
<dbReference type="InterPro" id="IPR000089">
    <property type="entry name" value="Biotin_lipoyl"/>
</dbReference>
<dbReference type="Gene3D" id="3.30.470.20">
    <property type="entry name" value="ATP-grasp fold, B domain"/>
    <property type="match status" value="1"/>
</dbReference>
<dbReference type="InterPro" id="IPR011054">
    <property type="entry name" value="Rudment_hybrid_motif"/>
</dbReference>
<dbReference type="AlphaFoldDB" id="A0A6A6PZC9"/>
<dbReference type="OrthoDB" id="196847at2759"/>
<dbReference type="SFLD" id="SFLDG00358">
    <property type="entry name" value="Main_(cytGST)"/>
    <property type="match status" value="1"/>
</dbReference>
<dbReference type="FunFam" id="3.30.470.20:FF:000028">
    <property type="entry name" value="Methylcrotonoyl-CoA carboxylase subunit alpha, mitochondrial"/>
    <property type="match status" value="1"/>
</dbReference>
<evidence type="ECO:0000256" key="4">
    <source>
        <dbReference type="ARBA" id="ARBA00022741"/>
    </source>
</evidence>
<feature type="domain" description="GST N-terminal" evidence="11">
    <location>
        <begin position="775"/>
        <end position="864"/>
    </location>
</feature>
<dbReference type="GO" id="GO:0005524">
    <property type="term" value="F:ATP binding"/>
    <property type="evidence" value="ECO:0007669"/>
    <property type="project" value="UniProtKB-UniRule"/>
</dbReference>
<dbReference type="InterPro" id="IPR005479">
    <property type="entry name" value="CPAse_ATP-bd"/>
</dbReference>
<dbReference type="PROSITE" id="PS50975">
    <property type="entry name" value="ATP_GRASP"/>
    <property type="match status" value="1"/>
</dbReference>
<evidence type="ECO:0000259" key="12">
    <source>
        <dbReference type="PROSITE" id="PS50405"/>
    </source>
</evidence>
<organism evidence="16 17">
    <name type="scientific">Neohortaea acidophila</name>
    <dbReference type="NCBI Taxonomy" id="245834"/>
    <lineage>
        <taxon>Eukaryota</taxon>
        <taxon>Fungi</taxon>
        <taxon>Dikarya</taxon>
        <taxon>Ascomycota</taxon>
        <taxon>Pezizomycotina</taxon>
        <taxon>Dothideomycetes</taxon>
        <taxon>Dothideomycetidae</taxon>
        <taxon>Mycosphaerellales</taxon>
        <taxon>Teratosphaeriaceae</taxon>
        <taxon>Neohortaea</taxon>
    </lineage>
</organism>
<name>A0A6A6PZC9_9PEZI</name>
<dbReference type="SFLD" id="SFLDG01151">
    <property type="entry name" value="Main.2:_Nu-like"/>
    <property type="match status" value="1"/>
</dbReference>
<evidence type="ECO:0000256" key="8">
    <source>
        <dbReference type="ARBA" id="ARBA00023267"/>
    </source>
</evidence>
<dbReference type="Pfam" id="PF02785">
    <property type="entry name" value="Biotin_carb_C"/>
    <property type="match status" value="1"/>
</dbReference>
<dbReference type="Pfam" id="PF00289">
    <property type="entry name" value="Biotin_carb_N"/>
    <property type="match status" value="1"/>
</dbReference>
<dbReference type="PANTHER" id="PTHR18866">
    <property type="entry name" value="CARBOXYLASE:PYRUVATE/ACETYL-COA/PROPIONYL-COA CARBOXYLASE"/>
    <property type="match status" value="1"/>
</dbReference>
<dbReference type="Gene3D" id="3.40.30.10">
    <property type="entry name" value="Glutaredoxin"/>
    <property type="match status" value="1"/>
</dbReference>
<feature type="region of interest" description="Disordered" evidence="10">
    <location>
        <begin position="18"/>
        <end position="37"/>
    </location>
</feature>
<dbReference type="SUPFAM" id="SSF52833">
    <property type="entry name" value="Thioredoxin-like"/>
    <property type="match status" value="1"/>
</dbReference>
<dbReference type="Gene3D" id="1.20.1050.10">
    <property type="match status" value="1"/>
</dbReference>
<comment type="cofactor">
    <cofactor evidence="1">
        <name>biotin</name>
        <dbReference type="ChEBI" id="CHEBI:57586"/>
    </cofactor>
</comment>
<feature type="domain" description="ATP-grasp" evidence="14">
    <location>
        <begin position="157"/>
        <end position="355"/>
    </location>
</feature>
<evidence type="ECO:0000256" key="3">
    <source>
        <dbReference type="ARBA" id="ARBA00022598"/>
    </source>
</evidence>
<evidence type="ECO:0000256" key="2">
    <source>
        <dbReference type="ARBA" id="ARBA00004305"/>
    </source>
</evidence>
<evidence type="ECO:0000313" key="17">
    <source>
        <dbReference type="Proteomes" id="UP000799767"/>
    </source>
</evidence>
<dbReference type="SUPFAM" id="SSF51230">
    <property type="entry name" value="Single hybrid motif"/>
    <property type="match status" value="1"/>
</dbReference>
<dbReference type="InterPro" id="IPR005481">
    <property type="entry name" value="BC-like_N"/>
</dbReference>
<dbReference type="GeneID" id="54476226"/>
<dbReference type="InterPro" id="IPR036282">
    <property type="entry name" value="Glutathione-S-Trfase_C_sf"/>
</dbReference>
<dbReference type="SMART" id="SM00878">
    <property type="entry name" value="Biotin_carb_C"/>
    <property type="match status" value="1"/>
</dbReference>
<keyword evidence="17" id="KW-1185">Reference proteome</keyword>
<dbReference type="SUPFAM" id="SSF51246">
    <property type="entry name" value="Rudiment single hybrid motif"/>
    <property type="match status" value="1"/>
</dbReference>
<dbReference type="RefSeq" id="XP_033591673.1">
    <property type="nucleotide sequence ID" value="XM_033735224.1"/>
</dbReference>
<dbReference type="PROSITE" id="PS50405">
    <property type="entry name" value="GST_CTER"/>
    <property type="match status" value="1"/>
</dbReference>
<keyword evidence="4 9" id="KW-0547">Nucleotide-binding</keyword>
<dbReference type="FunFam" id="3.30.1490.20:FF:000003">
    <property type="entry name" value="acetyl-CoA carboxylase isoform X1"/>
    <property type="match status" value="1"/>
</dbReference>
<dbReference type="Pfam" id="PF00043">
    <property type="entry name" value="GST_C"/>
    <property type="match status" value="1"/>
</dbReference>
<dbReference type="SUPFAM" id="SSF47616">
    <property type="entry name" value="GST C-terminal domain-like"/>
    <property type="match status" value="1"/>
</dbReference>
<evidence type="ECO:0000313" key="16">
    <source>
        <dbReference type="EMBL" id="KAF2485104.1"/>
    </source>
</evidence>
<keyword evidence="5 9" id="KW-0067">ATP-binding</keyword>
<dbReference type="InterPro" id="IPR005482">
    <property type="entry name" value="Biotin_COase_C"/>
</dbReference>
<evidence type="ECO:0000256" key="5">
    <source>
        <dbReference type="ARBA" id="ARBA00022840"/>
    </source>
</evidence>
<dbReference type="InterPro" id="IPR016185">
    <property type="entry name" value="PreATP-grasp_dom_sf"/>
</dbReference>
<feature type="domain" description="Lipoyl-binding" evidence="13">
    <location>
        <begin position="632"/>
        <end position="710"/>
    </location>
</feature>
<dbReference type="PROSITE" id="PS50979">
    <property type="entry name" value="BC"/>
    <property type="match status" value="1"/>
</dbReference>
<evidence type="ECO:0000259" key="13">
    <source>
        <dbReference type="PROSITE" id="PS50968"/>
    </source>
</evidence>
<evidence type="ECO:0000256" key="7">
    <source>
        <dbReference type="ARBA" id="ARBA00023128"/>
    </source>
</evidence>
<dbReference type="GO" id="GO:0046872">
    <property type="term" value="F:metal ion binding"/>
    <property type="evidence" value="ECO:0007669"/>
    <property type="project" value="InterPro"/>
</dbReference>
<dbReference type="EMBL" id="MU001633">
    <property type="protein sequence ID" value="KAF2485104.1"/>
    <property type="molecule type" value="Genomic_DNA"/>
</dbReference>
<dbReference type="Proteomes" id="UP000799767">
    <property type="component" value="Unassembled WGS sequence"/>
</dbReference>
<sequence length="1031" mass="115189">MSSVARVRALRGSKASVLRQRSRRWNSTTSATSAGPEPIEPLKSILIANRGEIALRVGKTASQYGIRTTTLYTDPDRNSQHALSSPFAVNLGSTDQYLNGERIIQVARENGCQAIHPGYGFLSENAAFAKACTDAGVKFIGPPWKAIDAMGDKSRSKEIMIDAGVPCIPGYHGKNQDPKHLESEAEKMGYPVLLKAVKGGGGKGMRIVMKPEEFHQQLDNAKSEARSSFGDDVMLVEKYITTPRHIEVQVFADQHGNCVALGERDCSVQRRHQKILEESPAPNLAEDVRQDLWEKARQAALAVGYEGAGTVEFIFDNDSDEFFFMEMNTRLQVEHPATEMVTGEDLVRWQIIVAEGGKLPLTQEEVHERIKSRGHAIEARIYAEDPSMNFIPSTGKLLHLKTPTPTETVRIDAGFVEGDEVSSHYDPMIAKLIVHAHDRKAALQKLNAALEQYEIAGPLTNIDFLKRVCTSQDFINGDVETGYIPKHHDELFKQVPVTPETFAQAAVGLYEAELASTQATAPSVPLQTIGFTKSPQPREFPIVETSSDPQVKNAPTLVRVLKTTPTTFDVTVQDQTYTITSHYDPKTHTLQSFFPHTRLETTLIKDPETNYLSLFQQGRQIRLHLQTPKWAEKALGMKDLTHSVLAPMPCKVLRVEVEEGQEVKKNQALVVIESMKMETVIRSPQDGKISRVVHKAGDLCKSGVALVEFEGEEGKLVFVLILASFMYRPLLRLQQTTRHFLPSTPSFPLNSILNSVSGARRSQSDMSRPNGTIATSGLELLTFGTPNGHKASIILEELKEAYGKPDYVFQSINIGENIQKEPWFTKYGPNGRIPVLIDHDRGDLGIMEGSAIMSYLTRHFDPEHKLSFTKDPELSLCEQWVAWQHGGLGPMQGQANHFYRLAKERIPYPTQRYVGETERLYGILDARLKDNEYLVGGKYSIADIASFSWVNVAYFAGVDLDSFPHLHKWWKKIAARPAVKKGLAVPSEPGITNEPFQEKLKSDQEFKEKHEHLQGLMHKAKEQYEYKYSSP</sequence>
<dbReference type="CDD" id="cd03048">
    <property type="entry name" value="GST_N_Ure2p_like"/>
    <property type="match status" value="1"/>
</dbReference>
<feature type="domain" description="Biotin carboxylation" evidence="15">
    <location>
        <begin position="41"/>
        <end position="489"/>
    </location>
</feature>
<dbReference type="SFLD" id="SFLDS00019">
    <property type="entry name" value="Glutathione_Transferase_(cytos"/>
    <property type="match status" value="1"/>
</dbReference>
<dbReference type="PROSITE" id="PS00867">
    <property type="entry name" value="CPSASE_2"/>
    <property type="match status" value="1"/>
</dbReference>
<dbReference type="PROSITE" id="PS50968">
    <property type="entry name" value="BIOTINYL_LIPOYL"/>
    <property type="match status" value="1"/>
</dbReference>
<evidence type="ECO:0000259" key="14">
    <source>
        <dbReference type="PROSITE" id="PS50975"/>
    </source>
</evidence>
<dbReference type="InterPro" id="IPR050856">
    <property type="entry name" value="Biotin_carboxylase_complex"/>
</dbReference>
<comment type="subcellular location">
    <subcellularLocation>
        <location evidence="2">Mitochondrion matrix</location>
    </subcellularLocation>
</comment>
<dbReference type="PANTHER" id="PTHR18866:SF33">
    <property type="entry name" value="METHYLCROTONOYL-COA CARBOXYLASE SUBUNIT ALPHA, MITOCHONDRIAL-RELATED"/>
    <property type="match status" value="1"/>
</dbReference>
<dbReference type="Pfam" id="PF13409">
    <property type="entry name" value="GST_N_2"/>
    <property type="match status" value="1"/>
</dbReference>
<dbReference type="InterPro" id="IPR036249">
    <property type="entry name" value="Thioredoxin-like_sf"/>
</dbReference>
<dbReference type="Pfam" id="PF02786">
    <property type="entry name" value="CPSase_L_D2"/>
    <property type="match status" value="1"/>
</dbReference>
<evidence type="ECO:0000256" key="9">
    <source>
        <dbReference type="PROSITE-ProRule" id="PRU00409"/>
    </source>
</evidence>
<keyword evidence="6" id="KW-0809">Transit peptide</keyword>
<evidence type="ECO:0000256" key="10">
    <source>
        <dbReference type="SAM" id="MobiDB-lite"/>
    </source>
</evidence>
<reference evidence="16" key="1">
    <citation type="journal article" date="2020" name="Stud. Mycol.">
        <title>101 Dothideomycetes genomes: a test case for predicting lifestyles and emergence of pathogens.</title>
        <authorList>
            <person name="Haridas S."/>
            <person name="Albert R."/>
            <person name="Binder M."/>
            <person name="Bloem J."/>
            <person name="Labutti K."/>
            <person name="Salamov A."/>
            <person name="Andreopoulos B."/>
            <person name="Baker S."/>
            <person name="Barry K."/>
            <person name="Bills G."/>
            <person name="Bluhm B."/>
            <person name="Cannon C."/>
            <person name="Castanera R."/>
            <person name="Culley D."/>
            <person name="Daum C."/>
            <person name="Ezra D."/>
            <person name="Gonzalez J."/>
            <person name="Henrissat B."/>
            <person name="Kuo A."/>
            <person name="Liang C."/>
            <person name="Lipzen A."/>
            <person name="Lutzoni F."/>
            <person name="Magnuson J."/>
            <person name="Mondo S."/>
            <person name="Nolan M."/>
            <person name="Ohm R."/>
            <person name="Pangilinan J."/>
            <person name="Park H.-J."/>
            <person name="Ramirez L."/>
            <person name="Alfaro M."/>
            <person name="Sun H."/>
            <person name="Tritt A."/>
            <person name="Yoshinaga Y."/>
            <person name="Zwiers L.-H."/>
            <person name="Turgeon B."/>
            <person name="Goodwin S."/>
            <person name="Spatafora J."/>
            <person name="Crous P."/>
            <person name="Grigoriev I."/>
        </authorList>
    </citation>
    <scope>NUCLEOTIDE SEQUENCE</scope>
    <source>
        <strain evidence="16">CBS 113389</strain>
    </source>
</reference>
<dbReference type="Pfam" id="PF00364">
    <property type="entry name" value="Biotin_lipoyl"/>
    <property type="match status" value="1"/>
</dbReference>
<dbReference type="GO" id="GO:0004485">
    <property type="term" value="F:methylcrotonoyl-CoA carboxylase activity"/>
    <property type="evidence" value="ECO:0007669"/>
    <property type="project" value="TreeGrafter"/>
</dbReference>
<keyword evidence="3" id="KW-0436">Ligase</keyword>
<keyword evidence="8" id="KW-0092">Biotin</keyword>
<dbReference type="InterPro" id="IPR004045">
    <property type="entry name" value="Glutathione_S-Trfase_N"/>
</dbReference>
<dbReference type="Gene3D" id="2.40.50.100">
    <property type="match status" value="1"/>
</dbReference>
<evidence type="ECO:0000259" key="11">
    <source>
        <dbReference type="PROSITE" id="PS50404"/>
    </source>
</evidence>
<dbReference type="InterPro" id="IPR010987">
    <property type="entry name" value="Glutathione-S-Trfase_C-like"/>
</dbReference>
<feature type="domain" description="GST C-terminal" evidence="12">
    <location>
        <begin position="870"/>
        <end position="1006"/>
    </location>
</feature>
<dbReference type="SUPFAM" id="SSF52440">
    <property type="entry name" value="PreATP-grasp domain"/>
    <property type="match status" value="1"/>
</dbReference>
<dbReference type="FunFam" id="2.40.50.100:FF:000003">
    <property type="entry name" value="Acetyl-CoA carboxylase biotin carboxyl carrier protein"/>
    <property type="match status" value="1"/>
</dbReference>